<reference evidence="2" key="1">
    <citation type="submission" date="2022-09" db="EMBL/GenBank/DDBJ databases">
        <title>Actin cytoskeleton and complex cell architecture in an #Asgard archaeon.</title>
        <authorList>
            <person name="Ponce Toledo R.I."/>
            <person name="Schleper C."/>
            <person name="Rodrigues Oliveira T."/>
            <person name="Wollweber F."/>
            <person name="Xu J."/>
            <person name="Rittmann S."/>
            <person name="Klingl A."/>
            <person name="Pilhofer M."/>
        </authorList>
    </citation>
    <scope>NUCLEOTIDE SEQUENCE</scope>
    <source>
        <strain evidence="2">B-35</strain>
    </source>
</reference>
<proteinExistence type="predicted"/>
<protein>
    <recommendedName>
        <fullName evidence="1">CBS domain-containing protein</fullName>
    </recommendedName>
</protein>
<accession>A0ABY6HNR4</accession>
<evidence type="ECO:0000313" key="3">
    <source>
        <dbReference type="Proteomes" id="UP001208689"/>
    </source>
</evidence>
<dbReference type="InterPro" id="IPR000644">
    <property type="entry name" value="CBS_dom"/>
</dbReference>
<evidence type="ECO:0000313" key="2">
    <source>
        <dbReference type="EMBL" id="UYP44191.1"/>
    </source>
</evidence>
<feature type="domain" description="CBS" evidence="1">
    <location>
        <begin position="95"/>
        <end position="133"/>
    </location>
</feature>
<name>A0ABY6HNR4_9ARCH</name>
<keyword evidence="3" id="KW-1185">Reference proteome</keyword>
<evidence type="ECO:0000259" key="1">
    <source>
        <dbReference type="Pfam" id="PF00571"/>
    </source>
</evidence>
<dbReference type="Proteomes" id="UP001208689">
    <property type="component" value="Chromosome"/>
</dbReference>
<dbReference type="InterPro" id="IPR046342">
    <property type="entry name" value="CBS_dom_sf"/>
</dbReference>
<gene>
    <name evidence="2" type="ORF">NEF87_000476</name>
</gene>
<dbReference type="SUPFAM" id="SSF54631">
    <property type="entry name" value="CBS-domain pair"/>
    <property type="match status" value="1"/>
</dbReference>
<organism evidence="2 3">
    <name type="scientific">Candidatus Lokiarchaeum ossiferum</name>
    <dbReference type="NCBI Taxonomy" id="2951803"/>
    <lineage>
        <taxon>Archaea</taxon>
        <taxon>Promethearchaeati</taxon>
        <taxon>Promethearchaeota</taxon>
        <taxon>Promethearchaeia</taxon>
        <taxon>Promethearchaeales</taxon>
        <taxon>Promethearchaeaceae</taxon>
        <taxon>Candidatus Lokiarchaeum</taxon>
    </lineage>
</organism>
<dbReference type="Pfam" id="PF00571">
    <property type="entry name" value="CBS"/>
    <property type="match status" value="1"/>
</dbReference>
<sequence>MGHYLRQKDLEYLFSSKITVSSIVEDLDLLDISNSVEDFHEQMKTNNFDVFGVKKDGKNIGYVNLVDIQDQLEKEPEERDVIENIYKEFKIGELISSHTPILKTILLMKEKKRLFILENEKISGIITKADLQKIPVRVVLFGYISIFEHFLNTLINEKAPEINLSGIIPEEKIQEANRLLEQKKINKEEIDLIGCLTLSSKAKILHKGIEGNTCETIFNISKSKLSKICSHADKIRNSIYHSQKTISLNIKDKIMDNLLEMQKILDNQPLFFDNWPTKSLPN</sequence>
<dbReference type="EMBL" id="CP104013">
    <property type="protein sequence ID" value="UYP44191.1"/>
    <property type="molecule type" value="Genomic_DNA"/>
</dbReference>
<dbReference type="Gene3D" id="3.10.580.10">
    <property type="entry name" value="CBS-domain"/>
    <property type="match status" value="1"/>
</dbReference>